<keyword evidence="2" id="KW-0547">Nucleotide-binding</keyword>
<reference evidence="5" key="1">
    <citation type="submission" date="2016-11" db="UniProtKB">
        <authorList>
            <consortium name="WormBaseParasite"/>
        </authorList>
    </citation>
    <scope>IDENTIFICATION</scope>
</reference>
<dbReference type="AlphaFoldDB" id="A0A1I8B1G7"/>
<evidence type="ECO:0000256" key="1">
    <source>
        <dbReference type="ARBA" id="ARBA00022679"/>
    </source>
</evidence>
<dbReference type="GO" id="GO:0016779">
    <property type="term" value="F:nucleotidyltransferase activity"/>
    <property type="evidence" value="ECO:0007669"/>
    <property type="project" value="InterPro"/>
</dbReference>
<evidence type="ECO:0000313" key="4">
    <source>
        <dbReference type="Proteomes" id="UP000095281"/>
    </source>
</evidence>
<protein>
    <submittedName>
        <fullName evidence="5">Uncharacterized protein</fullName>
    </submittedName>
</protein>
<dbReference type="WBParaSite" id="MhA1_Contig1219.frz3.gene11">
    <property type="protein sequence ID" value="MhA1_Contig1219.frz3.gene11"/>
    <property type="gene ID" value="MhA1_Contig1219.frz3.gene11"/>
</dbReference>
<proteinExistence type="predicted"/>
<accession>A0A1I8B1G7</accession>
<dbReference type="GO" id="GO:0031123">
    <property type="term" value="P:RNA 3'-end processing"/>
    <property type="evidence" value="ECO:0007669"/>
    <property type="project" value="InterPro"/>
</dbReference>
<keyword evidence="3" id="KW-0067">ATP-binding</keyword>
<dbReference type="Gene3D" id="3.30.70.590">
    <property type="entry name" value="Poly(A) polymerase predicted RNA binding domain"/>
    <property type="match status" value="1"/>
</dbReference>
<dbReference type="InterPro" id="IPR011068">
    <property type="entry name" value="NuclTrfase_I-like_C"/>
</dbReference>
<evidence type="ECO:0000256" key="3">
    <source>
        <dbReference type="ARBA" id="ARBA00022840"/>
    </source>
</evidence>
<keyword evidence="4" id="KW-1185">Reference proteome</keyword>
<dbReference type="Proteomes" id="UP000095281">
    <property type="component" value="Unplaced"/>
</dbReference>
<keyword evidence="1" id="KW-0808">Transferase</keyword>
<dbReference type="GO" id="GO:0003723">
    <property type="term" value="F:RNA binding"/>
    <property type="evidence" value="ECO:0007669"/>
    <property type="project" value="InterPro"/>
</dbReference>
<sequence length="172" mass="20632">MLNNAKNNKEGKEAMKTAWKIWLNGESFLKKYKHFLLILCLDELKSKESENLLKESENYCRFIESRIRLELIFTIEEDEKQIKYTHATGKEKCLPKEIKEKYSGHYIQHWWVGIETNKNIKQLEFNNILIKFIENIKNKTPLALLKENRKIELIYYNLNNNSNELVDDCLFK</sequence>
<dbReference type="SUPFAM" id="SSF55003">
    <property type="entry name" value="PAP/Archaeal CCA-adding enzyme, C-terminal domain"/>
    <property type="match status" value="1"/>
</dbReference>
<dbReference type="GO" id="GO:0005524">
    <property type="term" value="F:ATP binding"/>
    <property type="evidence" value="ECO:0007669"/>
    <property type="project" value="UniProtKB-KW"/>
</dbReference>
<evidence type="ECO:0000256" key="2">
    <source>
        <dbReference type="ARBA" id="ARBA00022741"/>
    </source>
</evidence>
<evidence type="ECO:0000313" key="5">
    <source>
        <dbReference type="WBParaSite" id="MhA1_Contig1219.frz3.gene11"/>
    </source>
</evidence>
<name>A0A1I8B1G7_MELHA</name>
<organism evidence="4 5">
    <name type="scientific">Meloidogyne hapla</name>
    <name type="common">Root-knot nematode worm</name>
    <dbReference type="NCBI Taxonomy" id="6305"/>
    <lineage>
        <taxon>Eukaryota</taxon>
        <taxon>Metazoa</taxon>
        <taxon>Ecdysozoa</taxon>
        <taxon>Nematoda</taxon>
        <taxon>Chromadorea</taxon>
        <taxon>Rhabditida</taxon>
        <taxon>Tylenchina</taxon>
        <taxon>Tylenchomorpha</taxon>
        <taxon>Tylenchoidea</taxon>
        <taxon>Meloidogynidae</taxon>
        <taxon>Meloidogyninae</taxon>
        <taxon>Meloidogyne</taxon>
    </lineage>
</organism>